<organism evidence="2 3">
    <name type="scientific">Acidisarcina polymorpha</name>
    <dbReference type="NCBI Taxonomy" id="2211140"/>
    <lineage>
        <taxon>Bacteria</taxon>
        <taxon>Pseudomonadati</taxon>
        <taxon>Acidobacteriota</taxon>
        <taxon>Terriglobia</taxon>
        <taxon>Terriglobales</taxon>
        <taxon>Acidobacteriaceae</taxon>
        <taxon>Acidisarcina</taxon>
    </lineage>
</organism>
<protein>
    <recommendedName>
        <fullName evidence="4">Cell surface protein</fullName>
    </recommendedName>
</protein>
<evidence type="ECO:0000256" key="1">
    <source>
        <dbReference type="SAM" id="SignalP"/>
    </source>
</evidence>
<accession>A0A2Z5GBJ9</accession>
<dbReference type="SUPFAM" id="SSF50998">
    <property type="entry name" value="Quinoprotein alcohol dehydrogenase-like"/>
    <property type="match status" value="1"/>
</dbReference>
<feature type="signal peptide" evidence="1">
    <location>
        <begin position="1"/>
        <end position="29"/>
    </location>
</feature>
<name>A0A2Z5GBJ9_9BACT</name>
<dbReference type="KEGG" id="abas:ACPOL_6795"/>
<geneLocation type="plasmid" evidence="3">
    <name>pacpol2</name>
</geneLocation>
<evidence type="ECO:0000313" key="2">
    <source>
        <dbReference type="EMBL" id="AXC16005.1"/>
    </source>
</evidence>
<dbReference type="RefSeq" id="WP_414633412.1">
    <property type="nucleotide sequence ID" value="NZ_CP030842.1"/>
</dbReference>
<keyword evidence="2" id="KW-0614">Plasmid</keyword>
<dbReference type="Proteomes" id="UP000253606">
    <property type="component" value="Plasmid pACPOL2"/>
</dbReference>
<evidence type="ECO:0000313" key="3">
    <source>
        <dbReference type="Proteomes" id="UP000253606"/>
    </source>
</evidence>
<dbReference type="EMBL" id="CP030842">
    <property type="protein sequence ID" value="AXC16005.1"/>
    <property type="molecule type" value="Genomic_DNA"/>
</dbReference>
<gene>
    <name evidence="2" type="ORF">ACPOL_6795</name>
</gene>
<dbReference type="InterPro" id="IPR011047">
    <property type="entry name" value="Quinoprotein_ADH-like_sf"/>
</dbReference>
<dbReference type="Gene3D" id="2.130.10.10">
    <property type="entry name" value="YVTN repeat-like/Quinoprotein amine dehydrogenase"/>
    <property type="match status" value="1"/>
</dbReference>
<proteinExistence type="predicted"/>
<dbReference type="PROSITE" id="PS51257">
    <property type="entry name" value="PROKAR_LIPOPROTEIN"/>
    <property type="match status" value="1"/>
</dbReference>
<keyword evidence="1" id="KW-0732">Signal</keyword>
<sequence length="756" mass="76286">MRSHFGAATALCLSAVCLGLLSCSGSSHPTTPPPVTPATPDFSLAATPATVTLTSGATGTAISVAAAALNGFTGPVAVTASGLPAGVTFTPATVSLTPGAAQTMTLTAASTAGAGAATITLTGTSGTLSHTAAIALTVAAPPPDFALTVSPATLSLTAGGAGAQVSVLATPANSFTGAVTVAITGLPTGVTANPASLTLTPGTAQSVTLTAAAATAAGAATVTFTGTSGTLSHPATLALTVQAAVLTNAPDVPTYHYDNARDGLNASETILNLTNVNATQFGKIGFDTVDGKVDAEPLYIANITVGGALRNVLYVATEHDSVYAFDADTGAQLWMTSILGNGETTSDDHGCDQITPEIGITSTPVIDRKQGPNGTLFTVGMTKDASGAYHHRLHALDLTTGTEISGSPTEITGTYPGTGANSQGGNVVFDPAQYAERAALLLLNGNIYLAWTSHCDVQPYTGWIMGYSESTLQQTQILNVTPNGSEGSIWMSGDGLAADSSGNIYFLDANGTFDTTLTSGGLPSGGDYGNAIIKLSTSGTLAVTDYFNEYNTVMESGADTDLGSGGEILLPDLTDATGTVHHLIVGAGKDMNIYLADRDNMGKYNSTGDSNIYQQVSGQLTGKVFSTPAYFNNTIYYAAIADTLKAFPLTNAQLAAAPSSQSPTPFPYPGATPGISANGTTNGIVWALESTLTSPGVLHAYDATNLTSELYNSNQASGGRDAFGDGNKFVTPLIVNGKVYVGTQTGVAVFGLIPSS</sequence>
<keyword evidence="3" id="KW-1185">Reference proteome</keyword>
<dbReference type="AlphaFoldDB" id="A0A2Z5GBJ9"/>
<reference evidence="2 3" key="1">
    <citation type="journal article" date="2018" name="Front. Microbiol.">
        <title>Hydrolytic Capabilities as a Key to Environmental Success: Chitinolytic and Cellulolytic Acidobacteria From Acidic Sub-arctic Soils and Boreal Peatlands.</title>
        <authorList>
            <person name="Belova S.E."/>
            <person name="Ravin N.V."/>
            <person name="Pankratov T.A."/>
            <person name="Rakitin A.L."/>
            <person name="Ivanova A.A."/>
            <person name="Beletsky A.V."/>
            <person name="Mardanov A.V."/>
            <person name="Sinninghe Damste J.S."/>
            <person name="Dedysh S.N."/>
        </authorList>
    </citation>
    <scope>NUCLEOTIDE SEQUENCE [LARGE SCALE GENOMIC DNA]</scope>
    <source>
        <strain evidence="2 3">SBC82</strain>
        <plasmid evidence="3">pacpol2</plasmid>
    </source>
</reference>
<evidence type="ECO:0008006" key="4">
    <source>
        <dbReference type="Google" id="ProtNLM"/>
    </source>
</evidence>
<feature type="chain" id="PRO_5016356056" description="Cell surface protein" evidence="1">
    <location>
        <begin position="30"/>
        <end position="756"/>
    </location>
</feature>
<dbReference type="InterPro" id="IPR015943">
    <property type="entry name" value="WD40/YVTN_repeat-like_dom_sf"/>
</dbReference>